<gene>
    <name evidence="1" type="ORF">BpHYR1_032332</name>
</gene>
<name>A0A3M7S1H4_BRAPC</name>
<accession>A0A3M7S1H4</accession>
<keyword evidence="2" id="KW-1185">Reference proteome</keyword>
<dbReference type="Proteomes" id="UP000276133">
    <property type="component" value="Unassembled WGS sequence"/>
</dbReference>
<protein>
    <submittedName>
        <fullName evidence="1">Uncharacterized protein</fullName>
    </submittedName>
</protein>
<evidence type="ECO:0000313" key="2">
    <source>
        <dbReference type="Proteomes" id="UP000276133"/>
    </source>
</evidence>
<dbReference type="EMBL" id="REGN01002227">
    <property type="protein sequence ID" value="RNA29427.1"/>
    <property type="molecule type" value="Genomic_DNA"/>
</dbReference>
<organism evidence="1 2">
    <name type="scientific">Brachionus plicatilis</name>
    <name type="common">Marine rotifer</name>
    <name type="synonym">Brachionus muelleri</name>
    <dbReference type="NCBI Taxonomy" id="10195"/>
    <lineage>
        <taxon>Eukaryota</taxon>
        <taxon>Metazoa</taxon>
        <taxon>Spiralia</taxon>
        <taxon>Gnathifera</taxon>
        <taxon>Rotifera</taxon>
        <taxon>Eurotatoria</taxon>
        <taxon>Monogononta</taxon>
        <taxon>Pseudotrocha</taxon>
        <taxon>Ploima</taxon>
        <taxon>Brachionidae</taxon>
        <taxon>Brachionus</taxon>
    </lineage>
</organism>
<evidence type="ECO:0000313" key="1">
    <source>
        <dbReference type="EMBL" id="RNA29427.1"/>
    </source>
</evidence>
<sequence length="82" mass="9648">MVGKDAKIEFINSLIQYNISIEDYLKSYDPLVLVSDIINSDQHIQQNCKRKNCFEDNESTENKSKKMNCDNEFSEIQYAYNQ</sequence>
<comment type="caution">
    <text evidence="1">The sequence shown here is derived from an EMBL/GenBank/DDBJ whole genome shotgun (WGS) entry which is preliminary data.</text>
</comment>
<dbReference type="AlphaFoldDB" id="A0A3M7S1H4"/>
<reference evidence="1 2" key="1">
    <citation type="journal article" date="2018" name="Sci. Rep.">
        <title>Genomic signatures of local adaptation to the degree of environmental predictability in rotifers.</title>
        <authorList>
            <person name="Franch-Gras L."/>
            <person name="Hahn C."/>
            <person name="Garcia-Roger E.M."/>
            <person name="Carmona M.J."/>
            <person name="Serra M."/>
            <person name="Gomez A."/>
        </authorList>
    </citation>
    <scope>NUCLEOTIDE SEQUENCE [LARGE SCALE GENOMIC DNA]</scope>
    <source>
        <strain evidence="1">HYR1</strain>
    </source>
</reference>
<proteinExistence type="predicted"/>